<evidence type="ECO:0000313" key="3">
    <source>
        <dbReference type="EnsemblMetazoa" id="G15874.1:cds"/>
    </source>
</evidence>
<evidence type="ECO:0000259" key="2">
    <source>
        <dbReference type="SMART" id="SM00198"/>
    </source>
</evidence>
<evidence type="ECO:0000256" key="1">
    <source>
        <dbReference type="SAM" id="SignalP"/>
    </source>
</evidence>
<dbReference type="Proteomes" id="UP000005408">
    <property type="component" value="Unassembled WGS sequence"/>
</dbReference>
<name>A0A8W8IUA3_MAGGI</name>
<protein>
    <recommendedName>
        <fullName evidence="2">SCP domain-containing protein</fullName>
    </recommendedName>
</protein>
<keyword evidence="1" id="KW-0732">Signal</keyword>
<feature type="chain" id="PRO_5036473870" description="SCP domain-containing protein" evidence="1">
    <location>
        <begin position="24"/>
        <end position="344"/>
    </location>
</feature>
<reference evidence="3" key="1">
    <citation type="submission" date="2022-08" db="UniProtKB">
        <authorList>
            <consortium name="EnsemblMetazoa"/>
        </authorList>
    </citation>
    <scope>IDENTIFICATION</scope>
    <source>
        <strain evidence="3">05x7-T-G4-1.051#20</strain>
    </source>
</reference>
<dbReference type="OMA" id="NINTCKC"/>
<dbReference type="EnsemblMetazoa" id="G15874.1">
    <property type="protein sequence ID" value="G15874.1:cds"/>
    <property type="gene ID" value="G15874"/>
</dbReference>
<dbReference type="InterPro" id="IPR014044">
    <property type="entry name" value="CAP_dom"/>
</dbReference>
<evidence type="ECO:0000313" key="4">
    <source>
        <dbReference type="Proteomes" id="UP000005408"/>
    </source>
</evidence>
<dbReference type="SMART" id="SM00198">
    <property type="entry name" value="SCP"/>
    <property type="match status" value="1"/>
</dbReference>
<organism evidence="3 4">
    <name type="scientific">Magallana gigas</name>
    <name type="common">Pacific oyster</name>
    <name type="synonym">Crassostrea gigas</name>
    <dbReference type="NCBI Taxonomy" id="29159"/>
    <lineage>
        <taxon>Eukaryota</taxon>
        <taxon>Metazoa</taxon>
        <taxon>Spiralia</taxon>
        <taxon>Lophotrochozoa</taxon>
        <taxon>Mollusca</taxon>
        <taxon>Bivalvia</taxon>
        <taxon>Autobranchia</taxon>
        <taxon>Pteriomorphia</taxon>
        <taxon>Ostreida</taxon>
        <taxon>Ostreoidea</taxon>
        <taxon>Ostreidae</taxon>
        <taxon>Magallana</taxon>
    </lineage>
</organism>
<dbReference type="Pfam" id="PF00188">
    <property type="entry name" value="CAP"/>
    <property type="match status" value="1"/>
</dbReference>
<keyword evidence="4" id="KW-1185">Reference proteome</keyword>
<dbReference type="PRINTS" id="PR00837">
    <property type="entry name" value="V5TPXLIKE"/>
</dbReference>
<dbReference type="AlphaFoldDB" id="A0A8W8IUA3"/>
<dbReference type="OrthoDB" id="737510at2759"/>
<dbReference type="PANTHER" id="PTHR10334">
    <property type="entry name" value="CYSTEINE-RICH SECRETORY PROTEIN-RELATED"/>
    <property type="match status" value="1"/>
</dbReference>
<sequence>MGPGHCLFLAMVWTGALSAIASADQRQKRALRCPAKYQVIPNHSACLEKSSMASNSGVIDADKTTIVDSHNSYRAGVVPTAVLMYKMYWDDEIAMIAQNYADACKGLVHDSGRQRSIPGRFSVGQNLAAGDYDVSWGNIVKLWYDEVKDFTMNGTNNFGRVGHYTQVVSANSILIGCGFALCGTTRNYVCNYGPAGNMDYNNPYRAGTACSGCTGSCSGDLCDCSGKVCLNGGTMDPSTCSCSCKTPATTYVGATCQLNCSTHTDNPGCTTHYSPSHCDQYVNVPEDCPALCNVCPCAGIDNIIGDACILGSRDNGGNRLEPFQQSLFQISALLYLLTVGFLQL</sequence>
<proteinExistence type="predicted"/>
<dbReference type="Gene3D" id="3.40.33.10">
    <property type="entry name" value="CAP"/>
    <property type="match status" value="1"/>
</dbReference>
<dbReference type="SUPFAM" id="SSF55797">
    <property type="entry name" value="PR-1-like"/>
    <property type="match status" value="1"/>
</dbReference>
<feature type="domain" description="SCP" evidence="2">
    <location>
        <begin position="61"/>
        <end position="200"/>
    </location>
</feature>
<feature type="signal peptide" evidence="1">
    <location>
        <begin position="1"/>
        <end position="23"/>
    </location>
</feature>
<dbReference type="InterPro" id="IPR001283">
    <property type="entry name" value="CRISP-related"/>
</dbReference>
<dbReference type="InterPro" id="IPR035940">
    <property type="entry name" value="CAP_sf"/>
</dbReference>
<accession>A0A8W8IUA3</accession>